<evidence type="ECO:0000313" key="6">
    <source>
        <dbReference type="Proteomes" id="UP001479436"/>
    </source>
</evidence>
<evidence type="ECO:0000256" key="2">
    <source>
        <dbReference type="PROSITE-ProRule" id="PRU00176"/>
    </source>
</evidence>
<dbReference type="SUPFAM" id="SSF54928">
    <property type="entry name" value="RNA-binding domain, RBD"/>
    <property type="match status" value="2"/>
</dbReference>
<keyword evidence="6" id="KW-1185">Reference proteome</keyword>
<dbReference type="Proteomes" id="UP001479436">
    <property type="component" value="Unassembled WGS sequence"/>
</dbReference>
<proteinExistence type="predicted"/>
<reference evidence="5 6" key="1">
    <citation type="submission" date="2023-04" db="EMBL/GenBank/DDBJ databases">
        <title>Genome of Basidiobolus ranarum AG-B5.</title>
        <authorList>
            <person name="Stajich J.E."/>
            <person name="Carter-House D."/>
            <person name="Gryganskyi A."/>
        </authorList>
    </citation>
    <scope>NUCLEOTIDE SEQUENCE [LARGE SCALE GENOMIC DNA]</scope>
    <source>
        <strain evidence="5 6">AG-B5</strain>
    </source>
</reference>
<dbReference type="InterPro" id="IPR007201">
    <property type="entry name" value="Mei2-like_Rrm_C"/>
</dbReference>
<dbReference type="CDD" id="cd12532">
    <property type="entry name" value="RRM3_MEI2_fungi"/>
    <property type="match status" value="1"/>
</dbReference>
<keyword evidence="1 2" id="KW-0694">RNA-binding</keyword>
<dbReference type="EMBL" id="JASJQH010007890">
    <property type="protein sequence ID" value="KAK9700574.1"/>
    <property type="molecule type" value="Genomic_DNA"/>
</dbReference>
<accession>A0ABR2VSS0</accession>
<dbReference type="InterPro" id="IPR035979">
    <property type="entry name" value="RBD_domain_sf"/>
</dbReference>
<organism evidence="5 6">
    <name type="scientific">Basidiobolus ranarum</name>
    <dbReference type="NCBI Taxonomy" id="34480"/>
    <lineage>
        <taxon>Eukaryota</taxon>
        <taxon>Fungi</taxon>
        <taxon>Fungi incertae sedis</taxon>
        <taxon>Zoopagomycota</taxon>
        <taxon>Entomophthoromycotina</taxon>
        <taxon>Basidiobolomycetes</taxon>
        <taxon>Basidiobolales</taxon>
        <taxon>Basidiobolaceae</taxon>
        <taxon>Basidiobolus</taxon>
    </lineage>
</organism>
<evidence type="ECO:0000313" key="5">
    <source>
        <dbReference type="EMBL" id="KAK9700574.1"/>
    </source>
</evidence>
<dbReference type="InterPro" id="IPR034862">
    <property type="entry name" value="Fungal_Mei2-like_RRM3"/>
</dbReference>
<sequence length="654" mass="74188">MLATSIDINSHPGKIISPKNPLDILLENTDNSVRACEDIPSVNKPALYADRASDIRSSELLECPPKTPEHSLKFREDFTSDYLCSSVHSLNRYPKFSAPVYSEPKGCRYFESPFEWGLEDQLNKLSLEGSKIRSNDEEAKHSYNVKSSPEDMLMLESGRNLSVPSLNDIRGLSSCYSSVPTHFVSVGLLSQRIDAGELEFLKSTGKVWQVLTDRVHDLGMIIVAYYDLRDAIAAVQQLRSSRIKEHTTVNYVRISQLAKCSTLFNSFQNINDFDGKLLVSYCPPNQFTSNMQLILESCGDIREISQLPYKSSVIVEFYDIRNAVSAEEKLHRMDPHGGQYQVSFCPDEDYIERIIIFHDYRDCGSSPYKHNALINESISDMWRDEAIAPNNAHGFFYPPTGMLSNQLFPTVSAKSNDFLNDSNVSVATPPGISFDSRANGWSKVWQQKPNVNYLSGSYTPSNMPRFSSNSNPCENIVPSRNQVDIWKIAQGLDNRTTFMIRNIPNKYTQKMLLECIDETHKGEYDFVYLRIDFKNHCNVGYAFINFIDVNAVVSFIEKRVGRKWGRFNSDKICHISYANIQGKAALIEKFKNSSVMDKDPTYQPKIFHSSGSFKGLEEPFPSPQNSTTHNSYSVCWSSPKSSTKWKDAESLLDY</sequence>
<feature type="compositionally biased region" description="Basic and acidic residues" evidence="3">
    <location>
        <begin position="644"/>
        <end position="654"/>
    </location>
</feature>
<feature type="compositionally biased region" description="Polar residues" evidence="3">
    <location>
        <begin position="623"/>
        <end position="642"/>
    </location>
</feature>
<dbReference type="PROSITE" id="PS50102">
    <property type="entry name" value="RRM"/>
    <property type="match status" value="1"/>
</dbReference>
<evidence type="ECO:0000256" key="1">
    <source>
        <dbReference type="ARBA" id="ARBA00022884"/>
    </source>
</evidence>
<evidence type="ECO:0000256" key="3">
    <source>
        <dbReference type="SAM" id="MobiDB-lite"/>
    </source>
</evidence>
<evidence type="ECO:0000259" key="4">
    <source>
        <dbReference type="PROSITE" id="PS50102"/>
    </source>
</evidence>
<gene>
    <name evidence="5" type="ORF">K7432_012125</name>
</gene>
<feature type="domain" description="RRM" evidence="4">
    <location>
        <begin position="496"/>
        <end position="592"/>
    </location>
</feature>
<dbReference type="InterPro" id="IPR000504">
    <property type="entry name" value="RRM_dom"/>
</dbReference>
<name>A0ABR2VSS0_9FUNG</name>
<feature type="region of interest" description="Disordered" evidence="3">
    <location>
        <begin position="616"/>
        <end position="654"/>
    </location>
</feature>
<comment type="caution">
    <text evidence="5">The sequence shown here is derived from an EMBL/GenBank/DDBJ whole genome shotgun (WGS) entry which is preliminary data.</text>
</comment>
<dbReference type="PANTHER" id="PTHR23189">
    <property type="entry name" value="RNA RECOGNITION MOTIF-CONTAINING"/>
    <property type="match status" value="1"/>
</dbReference>
<dbReference type="Pfam" id="PF04059">
    <property type="entry name" value="RRM_2"/>
    <property type="match status" value="1"/>
</dbReference>
<protein>
    <recommendedName>
        <fullName evidence="4">RRM domain-containing protein</fullName>
    </recommendedName>
</protein>